<sequence length="262" mass="28463">MAVAERTPADVASYLAVSQATVSKILNGRQATKVAQVRSILQLCGASPEVTEDLVELARAAAAGDWWSDYGAPEWFRTFLGLEGAADSLLTYEGELVPGLLQTAAYVEAITRRAHPEMGDDEVKRSVELRLARQQHLASDGRTPRLHFVLNEAVTCRPVGGPSAWREQLEHLIAMADAEHVTLQVLLFSAGAHPVMGSAFTVLEFDSEPTLSTVYLENDRGGSHLKSRSEIDRYRAVFSDLVASAASPAASRALLVRVAEHW</sequence>
<dbReference type="eggNOG" id="COG1396">
    <property type="taxonomic scope" value="Bacteria"/>
</dbReference>
<dbReference type="HOGENOM" id="CLU_055817_1_0_11"/>
<dbReference type="Pfam" id="PF13560">
    <property type="entry name" value="HTH_31"/>
    <property type="match status" value="1"/>
</dbReference>
<evidence type="ECO:0000259" key="1">
    <source>
        <dbReference type="Pfam" id="PF19054"/>
    </source>
</evidence>
<protein>
    <recommendedName>
        <fullName evidence="1">DUF5753 domain-containing protein</fullName>
    </recommendedName>
</protein>
<keyword evidence="3" id="KW-1185">Reference proteome</keyword>
<dbReference type="Proteomes" id="UP000002213">
    <property type="component" value="Chromosome"/>
</dbReference>
<accession>C6WBK7</accession>
<evidence type="ECO:0000313" key="3">
    <source>
        <dbReference type="Proteomes" id="UP000002213"/>
    </source>
</evidence>
<dbReference type="SUPFAM" id="SSF47413">
    <property type="entry name" value="lambda repressor-like DNA-binding domains"/>
    <property type="match status" value="1"/>
</dbReference>
<dbReference type="GO" id="GO:0003677">
    <property type="term" value="F:DNA binding"/>
    <property type="evidence" value="ECO:0007669"/>
    <property type="project" value="InterPro"/>
</dbReference>
<reference evidence="2 3" key="1">
    <citation type="journal article" date="2009" name="Stand. Genomic Sci.">
        <title>Complete genome sequence of Actinosynnema mirum type strain (101).</title>
        <authorList>
            <person name="Land M."/>
            <person name="Lapidus A."/>
            <person name="Mayilraj S."/>
            <person name="Chen F."/>
            <person name="Copeland A."/>
            <person name="Del Rio T.G."/>
            <person name="Nolan M."/>
            <person name="Lucas S."/>
            <person name="Tice H."/>
            <person name="Cheng J.F."/>
            <person name="Chertkov O."/>
            <person name="Bruce D."/>
            <person name="Goodwin L."/>
            <person name="Pitluck S."/>
            <person name="Rohde M."/>
            <person name="Goker M."/>
            <person name="Pati A."/>
            <person name="Ivanova N."/>
            <person name="Mavromatis K."/>
            <person name="Chen A."/>
            <person name="Palaniappan K."/>
            <person name="Hauser L."/>
            <person name="Chang Y.J."/>
            <person name="Jeffries C.C."/>
            <person name="Brettin T."/>
            <person name="Detter J.C."/>
            <person name="Han C."/>
            <person name="Chain P."/>
            <person name="Tindall B.J."/>
            <person name="Bristow J."/>
            <person name="Eisen J.A."/>
            <person name="Markowitz V."/>
            <person name="Hugenholtz P."/>
            <person name="Kyrpides N.C."/>
            <person name="Klenk H.P."/>
        </authorList>
    </citation>
    <scope>NUCLEOTIDE SEQUENCE [LARGE SCALE GENOMIC DNA]</scope>
    <source>
        <strain evidence="3">ATCC 29888 / DSM 43827 / JCM 3225 / NBRC 14064 / NCIMB 13271 / NRRL B-12336 / IMRU 3971 / 101</strain>
    </source>
</reference>
<proteinExistence type="predicted"/>
<dbReference type="STRING" id="446462.Amir_1626"/>
<dbReference type="KEGG" id="ami:Amir_1626"/>
<feature type="domain" description="DUF5753" evidence="1">
    <location>
        <begin position="76"/>
        <end position="255"/>
    </location>
</feature>
<dbReference type="OrthoDB" id="4285266at2"/>
<gene>
    <name evidence="2" type="ordered locus">Amir_1626</name>
</gene>
<dbReference type="InterPro" id="IPR043917">
    <property type="entry name" value="DUF5753"/>
</dbReference>
<organism evidence="2 3">
    <name type="scientific">Actinosynnema mirum (strain ATCC 29888 / DSM 43827 / JCM 3225 / NBRC 14064 / NCIMB 13271 / NRRL B-12336 / IMRU 3971 / 101)</name>
    <dbReference type="NCBI Taxonomy" id="446462"/>
    <lineage>
        <taxon>Bacteria</taxon>
        <taxon>Bacillati</taxon>
        <taxon>Actinomycetota</taxon>
        <taxon>Actinomycetes</taxon>
        <taxon>Pseudonocardiales</taxon>
        <taxon>Pseudonocardiaceae</taxon>
        <taxon>Actinosynnema</taxon>
    </lineage>
</organism>
<name>C6WBK7_ACTMD</name>
<dbReference type="InterPro" id="IPR010982">
    <property type="entry name" value="Lambda_DNA-bd_dom_sf"/>
</dbReference>
<evidence type="ECO:0000313" key="2">
    <source>
        <dbReference type="EMBL" id="ACU35575.1"/>
    </source>
</evidence>
<dbReference type="AlphaFoldDB" id="C6WBK7"/>
<dbReference type="Pfam" id="PF19054">
    <property type="entry name" value="DUF5753"/>
    <property type="match status" value="1"/>
</dbReference>
<dbReference type="EMBL" id="CP001630">
    <property type="protein sequence ID" value="ACU35575.1"/>
    <property type="molecule type" value="Genomic_DNA"/>
</dbReference>